<feature type="compositionally biased region" description="Basic residues" evidence="1">
    <location>
        <begin position="1"/>
        <end position="17"/>
    </location>
</feature>
<feature type="compositionally biased region" description="Basic and acidic residues" evidence="1">
    <location>
        <begin position="51"/>
        <end position="71"/>
    </location>
</feature>
<reference evidence="3 4" key="1">
    <citation type="submission" date="2018-10" db="EMBL/GenBank/DDBJ databases">
        <title>Complete genome sequence of Malassezia restricta CBS 7877.</title>
        <authorList>
            <person name="Morand S.C."/>
            <person name="Bertignac M."/>
            <person name="Iltis A."/>
            <person name="Kolder I."/>
            <person name="Pirovano W."/>
            <person name="Jourdain R."/>
            <person name="Clavaud C."/>
        </authorList>
    </citation>
    <scope>NUCLEOTIDE SEQUENCE [LARGE SCALE GENOMIC DNA]</scope>
    <source>
        <strain evidence="3 4">CBS 7877</strain>
    </source>
</reference>
<protein>
    <recommendedName>
        <fullName evidence="2">DUF2423 domain-containing protein</fullName>
    </recommendedName>
</protein>
<gene>
    <name evidence="3" type="ORF">DNF11_0238</name>
</gene>
<dbReference type="GO" id="GO:0030687">
    <property type="term" value="C:preribosome, large subunit precursor"/>
    <property type="evidence" value="ECO:0007669"/>
    <property type="project" value="TreeGrafter"/>
</dbReference>
<dbReference type="Proteomes" id="UP000269793">
    <property type="component" value="Chromosome I"/>
</dbReference>
<dbReference type="OrthoDB" id="4087970at2759"/>
<feature type="region of interest" description="Disordered" evidence="1">
    <location>
        <begin position="1"/>
        <end position="22"/>
    </location>
</feature>
<feature type="domain" description="DUF2423" evidence="2">
    <location>
        <begin position="1"/>
        <end position="47"/>
    </location>
</feature>
<feature type="region of interest" description="Disordered" evidence="1">
    <location>
        <begin position="38"/>
        <end position="115"/>
    </location>
</feature>
<keyword evidence="4" id="KW-1185">Reference proteome</keyword>
<dbReference type="InterPro" id="IPR019434">
    <property type="entry name" value="DUF2423"/>
</dbReference>
<feature type="compositionally biased region" description="Basic residues" evidence="1">
    <location>
        <begin position="92"/>
        <end position="115"/>
    </location>
</feature>
<evidence type="ECO:0000256" key="1">
    <source>
        <dbReference type="SAM" id="MobiDB-lite"/>
    </source>
</evidence>
<dbReference type="STRING" id="425264.A0A3G2S216"/>
<evidence type="ECO:0000313" key="4">
    <source>
        <dbReference type="Proteomes" id="UP000269793"/>
    </source>
</evidence>
<dbReference type="AlphaFoldDB" id="A0A3G2S216"/>
<name>A0A3G2S216_MALR7</name>
<evidence type="ECO:0000259" key="2">
    <source>
        <dbReference type="Pfam" id="PF10338"/>
    </source>
</evidence>
<dbReference type="PANTHER" id="PTHR28219:SF1">
    <property type="entry name" value="UPF0642 PROTEIN YBL028C"/>
    <property type="match status" value="1"/>
</dbReference>
<accession>A0A3G2S216</accession>
<sequence>MAKSLRSHSKLAARNAKRYTEGTDYAVTAAARLQQVSDRLKQRLQAPKLSETNKDEEEKMDDAHDNDKEADMQVEAPAKISTSHPHDSSKDRWRRKMRKKGARHGSGKKRRQAAW</sequence>
<dbReference type="Pfam" id="PF10338">
    <property type="entry name" value="YBL028C_N"/>
    <property type="match status" value="1"/>
</dbReference>
<organism evidence="3 4">
    <name type="scientific">Malassezia restricta (strain ATCC 96810 / NBRC 103918 / CBS 7877)</name>
    <name type="common">Seborrheic dermatitis infection agent</name>
    <dbReference type="NCBI Taxonomy" id="425264"/>
    <lineage>
        <taxon>Eukaryota</taxon>
        <taxon>Fungi</taxon>
        <taxon>Dikarya</taxon>
        <taxon>Basidiomycota</taxon>
        <taxon>Ustilaginomycotina</taxon>
        <taxon>Malasseziomycetes</taxon>
        <taxon>Malasseziales</taxon>
        <taxon>Malasseziaceae</taxon>
        <taxon>Malassezia</taxon>
    </lineage>
</organism>
<proteinExistence type="predicted"/>
<dbReference type="VEuPathDB" id="FungiDB:DNF11_0238"/>
<dbReference type="PANTHER" id="PTHR28219">
    <property type="entry name" value="UPF0642 PROTEIN YBL028C"/>
    <property type="match status" value="1"/>
</dbReference>
<dbReference type="EMBL" id="CP033148">
    <property type="protein sequence ID" value="AYO41188.1"/>
    <property type="molecule type" value="Genomic_DNA"/>
</dbReference>
<evidence type="ECO:0000313" key="3">
    <source>
        <dbReference type="EMBL" id="AYO41188.1"/>
    </source>
</evidence>